<name>A0AAP0B4V5_9ASPA</name>
<proteinExistence type="predicted"/>
<organism evidence="1 2">
    <name type="scientific">Platanthera zijinensis</name>
    <dbReference type="NCBI Taxonomy" id="2320716"/>
    <lineage>
        <taxon>Eukaryota</taxon>
        <taxon>Viridiplantae</taxon>
        <taxon>Streptophyta</taxon>
        <taxon>Embryophyta</taxon>
        <taxon>Tracheophyta</taxon>
        <taxon>Spermatophyta</taxon>
        <taxon>Magnoliopsida</taxon>
        <taxon>Liliopsida</taxon>
        <taxon>Asparagales</taxon>
        <taxon>Orchidaceae</taxon>
        <taxon>Orchidoideae</taxon>
        <taxon>Orchideae</taxon>
        <taxon>Orchidinae</taxon>
        <taxon>Platanthera</taxon>
    </lineage>
</organism>
<dbReference type="EMBL" id="JBBWWQ010000015">
    <property type="protein sequence ID" value="KAK8928235.1"/>
    <property type="molecule type" value="Genomic_DNA"/>
</dbReference>
<accession>A0AAP0B4V5</accession>
<evidence type="ECO:0000313" key="1">
    <source>
        <dbReference type="EMBL" id="KAK8928235.1"/>
    </source>
</evidence>
<evidence type="ECO:0000313" key="2">
    <source>
        <dbReference type="Proteomes" id="UP001418222"/>
    </source>
</evidence>
<dbReference type="AlphaFoldDB" id="A0AAP0B4V5"/>
<keyword evidence="2" id="KW-1185">Reference proteome</keyword>
<protein>
    <submittedName>
        <fullName evidence="1">Uncharacterized protein</fullName>
    </submittedName>
</protein>
<dbReference type="Proteomes" id="UP001418222">
    <property type="component" value="Unassembled WGS sequence"/>
</dbReference>
<comment type="caution">
    <text evidence="1">The sequence shown here is derived from an EMBL/GenBank/DDBJ whole genome shotgun (WGS) entry which is preliminary data.</text>
</comment>
<reference evidence="1 2" key="1">
    <citation type="journal article" date="2022" name="Nat. Plants">
        <title>Genomes of leafy and leafless Platanthera orchids illuminate the evolution of mycoheterotrophy.</title>
        <authorList>
            <person name="Li M.H."/>
            <person name="Liu K.W."/>
            <person name="Li Z."/>
            <person name="Lu H.C."/>
            <person name="Ye Q.L."/>
            <person name="Zhang D."/>
            <person name="Wang J.Y."/>
            <person name="Li Y.F."/>
            <person name="Zhong Z.M."/>
            <person name="Liu X."/>
            <person name="Yu X."/>
            <person name="Liu D.K."/>
            <person name="Tu X.D."/>
            <person name="Liu B."/>
            <person name="Hao Y."/>
            <person name="Liao X.Y."/>
            <person name="Jiang Y.T."/>
            <person name="Sun W.H."/>
            <person name="Chen J."/>
            <person name="Chen Y.Q."/>
            <person name="Ai Y."/>
            <person name="Zhai J.W."/>
            <person name="Wu S.S."/>
            <person name="Zhou Z."/>
            <person name="Hsiao Y.Y."/>
            <person name="Wu W.L."/>
            <person name="Chen Y.Y."/>
            <person name="Lin Y.F."/>
            <person name="Hsu J.L."/>
            <person name="Li C.Y."/>
            <person name="Wang Z.W."/>
            <person name="Zhao X."/>
            <person name="Zhong W.Y."/>
            <person name="Ma X.K."/>
            <person name="Ma L."/>
            <person name="Huang J."/>
            <person name="Chen G.Z."/>
            <person name="Huang M.Z."/>
            <person name="Huang L."/>
            <person name="Peng D.H."/>
            <person name="Luo Y.B."/>
            <person name="Zou S.Q."/>
            <person name="Chen S.P."/>
            <person name="Lan S."/>
            <person name="Tsai W.C."/>
            <person name="Van de Peer Y."/>
            <person name="Liu Z.J."/>
        </authorList>
    </citation>
    <scope>NUCLEOTIDE SEQUENCE [LARGE SCALE GENOMIC DNA]</scope>
    <source>
        <strain evidence="1">Lor287</strain>
    </source>
</reference>
<gene>
    <name evidence="1" type="ORF">KSP39_PZI017504</name>
</gene>
<sequence>MFDAEFTFVCLPLPSSLCPSQVRCIFGHTIFFHGPTFNENLASNSSFSNRPIYYWRPLYCTVEMLLLLPHFSFYFVFWDYLSALTEMEMLKSLSFIFSVAVVESENSVSVEFTFGEGVIAHVLLSREPND</sequence>